<name>D7CNU6_SYNLT</name>
<evidence type="ECO:0000313" key="4">
    <source>
        <dbReference type="EMBL" id="ADI02381.1"/>
    </source>
</evidence>
<dbReference type="InterPro" id="IPR051094">
    <property type="entry name" value="Diverse_Catalytic_Enzymes"/>
</dbReference>
<dbReference type="Pfam" id="PF01966">
    <property type="entry name" value="HD"/>
    <property type="match status" value="1"/>
</dbReference>
<evidence type="ECO:0000256" key="2">
    <source>
        <dbReference type="HAMAP-Rule" id="MF_01212"/>
    </source>
</evidence>
<organism evidence="4 5">
    <name type="scientific">Syntrophothermus lipocalidus (strain DSM 12680 / TGB-C1)</name>
    <dbReference type="NCBI Taxonomy" id="643648"/>
    <lineage>
        <taxon>Bacteria</taxon>
        <taxon>Bacillati</taxon>
        <taxon>Bacillota</taxon>
        <taxon>Clostridia</taxon>
        <taxon>Eubacteriales</taxon>
        <taxon>Syntrophomonadaceae</taxon>
        <taxon>Syntrophothermus</taxon>
    </lineage>
</organism>
<dbReference type="PROSITE" id="PS51831">
    <property type="entry name" value="HD"/>
    <property type="match status" value="1"/>
</dbReference>
<evidence type="ECO:0000313" key="5">
    <source>
        <dbReference type="Proteomes" id="UP000000378"/>
    </source>
</evidence>
<dbReference type="GO" id="GO:0016793">
    <property type="term" value="F:triphosphoric monoester hydrolase activity"/>
    <property type="evidence" value="ECO:0007669"/>
    <property type="project" value="InterPro"/>
</dbReference>
<reference evidence="4 5" key="2">
    <citation type="journal article" date="2010" name="Stand. Genomic Sci.">
        <title>Complete genome sequence of Syntrophothermus lipocalidus type strain (TGB-C1).</title>
        <authorList>
            <person name="Djao O.D."/>
            <person name="Zhang X."/>
            <person name="Lucas S."/>
            <person name="Lapidus A."/>
            <person name="Del Rio T.G."/>
            <person name="Nolan M."/>
            <person name="Tice H."/>
            <person name="Cheng J.F."/>
            <person name="Han C."/>
            <person name="Tapia R."/>
            <person name="Goodwin L."/>
            <person name="Pitluck S."/>
            <person name="Liolios K."/>
            <person name="Ivanova N."/>
            <person name="Mavromatis K."/>
            <person name="Mikhailova N."/>
            <person name="Ovchinnikova G."/>
            <person name="Pati A."/>
            <person name="Brambilla E."/>
            <person name="Chen A."/>
            <person name="Palaniappan K."/>
            <person name="Land M."/>
            <person name="Hauser L."/>
            <person name="Chang Y.J."/>
            <person name="Jeffries C.D."/>
            <person name="Rohde M."/>
            <person name="Sikorski J."/>
            <person name="Spring S."/>
            <person name="Goker M."/>
            <person name="Detter J.C."/>
            <person name="Woyke T."/>
            <person name="Bristow J."/>
            <person name="Eisen J.A."/>
            <person name="Markowitz V."/>
            <person name="Hugenholtz P."/>
            <person name="Kyrpides N.C."/>
            <person name="Klenk H.P."/>
        </authorList>
    </citation>
    <scope>NUCLEOTIDE SEQUENCE [LARGE SCALE GENOMIC DNA]</scope>
    <source>
        <strain evidence="5">DSM 12680 / TGB-C1</strain>
    </source>
</reference>
<comment type="similarity">
    <text evidence="2">Belongs to the dGTPase family. Type 2 subfamily.</text>
</comment>
<evidence type="ECO:0000259" key="3">
    <source>
        <dbReference type="PROSITE" id="PS51831"/>
    </source>
</evidence>
<dbReference type="SMART" id="SM00471">
    <property type="entry name" value="HDc"/>
    <property type="match status" value="1"/>
</dbReference>
<accession>D7CNU6</accession>
<gene>
    <name evidence="4" type="ordered locus">Slip_1622</name>
</gene>
<dbReference type="HAMAP" id="MF_01212">
    <property type="entry name" value="dGTPase_type2"/>
    <property type="match status" value="1"/>
</dbReference>
<dbReference type="KEGG" id="slp:Slip_1622"/>
<dbReference type="NCBIfam" id="NF002327">
    <property type="entry name" value="PRK01286.1-2"/>
    <property type="match status" value="1"/>
</dbReference>
<dbReference type="Proteomes" id="UP000000378">
    <property type="component" value="Chromosome"/>
</dbReference>
<dbReference type="InterPro" id="IPR006261">
    <property type="entry name" value="dGTPase"/>
</dbReference>
<dbReference type="RefSeq" id="WP_013175783.1">
    <property type="nucleotide sequence ID" value="NC_014220.1"/>
</dbReference>
<dbReference type="InterPro" id="IPR023023">
    <property type="entry name" value="dNTPase_2"/>
</dbReference>
<dbReference type="Pfam" id="PF13286">
    <property type="entry name" value="HD_assoc"/>
    <property type="match status" value="1"/>
</dbReference>
<dbReference type="eggNOG" id="COG0232">
    <property type="taxonomic scope" value="Bacteria"/>
</dbReference>
<keyword evidence="5" id="KW-1185">Reference proteome</keyword>
<keyword evidence="1 2" id="KW-0378">Hydrolase</keyword>
<dbReference type="InterPro" id="IPR003607">
    <property type="entry name" value="HD/PDEase_dom"/>
</dbReference>
<protein>
    <recommendedName>
        <fullName evidence="2">Deoxyguanosinetriphosphate triphosphohydrolase-like protein</fullName>
    </recommendedName>
</protein>
<dbReference type="PANTHER" id="PTHR35795:SF1">
    <property type="entry name" value="BIS(5'-NUCLEOSYL)-TETRAPHOSPHATASE, SYMMETRICAL"/>
    <property type="match status" value="1"/>
</dbReference>
<dbReference type="HOGENOM" id="CLU_028163_1_1_9"/>
<dbReference type="InterPro" id="IPR006674">
    <property type="entry name" value="HD_domain"/>
</dbReference>
<dbReference type="InterPro" id="IPR026875">
    <property type="entry name" value="PHydrolase_assoc_dom"/>
</dbReference>
<dbReference type="NCBIfam" id="TIGR01353">
    <property type="entry name" value="dGTP_triPase"/>
    <property type="match status" value="1"/>
</dbReference>
<sequence length="372" mass="42243">MSEQGRGQTNHGLDNLCIREEIEAKEELVLSPYACFSSQSQGREKPEPPDPVRTCFMVDRDRIVHSKSFRRLKHKTQVYISPVGDHYRTRLTHTLEVSQIARTIGRGLGLNEDLIEAIALAHDIGHTPFSHAGERVLDQLVPGGFRHNENSVRVLTRIERGKFGRGLNLTKEVLDGVLYHSGYGEGGARAQTLEGQTIFYSDKIAYVQHDIDDAIRAGLLRIEDIPRDYLDVLGYTHSQRIATLVTDIIVHTRQQAARKGDRLVRVTMSPEVEKALTGLREFMFKNIYNGPFCMAEKDKAAVIVEYLYKYYYSHPNKLPEFYQEIAKEEGLAVGVADYISGMSDTFCLAIFNEVYVPQFTPGFNFYRGFTEE</sequence>
<dbReference type="Gene3D" id="1.10.3210.10">
    <property type="entry name" value="Hypothetical protein af1432"/>
    <property type="match status" value="1"/>
</dbReference>
<dbReference type="NCBIfam" id="NF002329">
    <property type="entry name" value="PRK01286.1-4"/>
    <property type="match status" value="1"/>
</dbReference>
<evidence type="ECO:0000256" key="1">
    <source>
        <dbReference type="ARBA" id="ARBA00022801"/>
    </source>
</evidence>
<dbReference type="AlphaFoldDB" id="D7CNU6"/>
<dbReference type="SUPFAM" id="SSF109604">
    <property type="entry name" value="HD-domain/PDEase-like"/>
    <property type="match status" value="1"/>
</dbReference>
<dbReference type="PANTHER" id="PTHR35795">
    <property type="entry name" value="SLR1885 PROTEIN"/>
    <property type="match status" value="1"/>
</dbReference>
<feature type="domain" description="HD" evidence="3">
    <location>
        <begin position="90"/>
        <end position="207"/>
    </location>
</feature>
<dbReference type="EMBL" id="CP002048">
    <property type="protein sequence ID" value="ADI02381.1"/>
    <property type="molecule type" value="Genomic_DNA"/>
</dbReference>
<proteinExistence type="inferred from homology"/>
<reference evidence="5" key="1">
    <citation type="journal article" date="2010" name="Stand. Genomic Sci.">
        <title>Complete genome sequence of Syntrophothermus lipocalidus type strain (TGB-C1T).</title>
        <authorList>
            <consortium name="US DOE Joint Genome Institute (JGI-PGF)"/>
            <person name="Djao O."/>
            <person name="Zhang X."/>
            <person name="Lucas S."/>
            <person name="Lapidus A."/>
            <person name="Glavina Del Rio T."/>
            <person name="Nolan M."/>
            <person name="Tice H."/>
            <person name="Cheng J."/>
            <person name="Han C."/>
            <person name="Tapia R."/>
            <person name="Goodwin L."/>
            <person name="Pitluck S."/>
            <person name="Liolios K."/>
            <person name="Ivanova N."/>
            <person name="Mavromatis K."/>
            <person name="Mikhailova N."/>
            <person name="Ovchinnikova G."/>
            <person name="Pati A."/>
            <person name="Brambilla E."/>
            <person name="Chen A."/>
            <person name="Palaniappan K."/>
            <person name="Land M."/>
            <person name="Hauser L."/>
            <person name="Chang Y."/>
            <person name="Jeffries C."/>
            <person name="Rohde M."/>
            <person name="Sikorski J."/>
            <person name="Spring S."/>
            <person name="Goker M."/>
            <person name="Detter J."/>
            <person name="Woyke T."/>
            <person name="Bristow J."/>
            <person name="Eisen J."/>
            <person name="Markowitz V."/>
            <person name="Hugenholtz P."/>
            <person name="Kyrpides N."/>
            <person name="Klenk H."/>
        </authorList>
    </citation>
    <scope>NUCLEOTIDE SEQUENCE [LARGE SCALE GENOMIC DNA]</scope>
    <source>
        <strain evidence="5">DSM 12680 / TGB-C1</strain>
    </source>
</reference>
<dbReference type="STRING" id="643648.Slip_1622"/>
<dbReference type="CDD" id="cd00077">
    <property type="entry name" value="HDc"/>
    <property type="match status" value="1"/>
</dbReference>